<name>A0AA46HAC6_9XANT</name>
<dbReference type="Proteomes" id="UP000254168">
    <property type="component" value="Unassembled WGS sequence"/>
</dbReference>
<evidence type="ECO:0000313" key="2">
    <source>
        <dbReference type="Proteomes" id="UP000254168"/>
    </source>
</evidence>
<keyword evidence="2" id="KW-1185">Reference proteome</keyword>
<dbReference type="AlphaFoldDB" id="A0AA46HAC6"/>
<dbReference type="RefSeq" id="WP_115676818.1">
    <property type="nucleotide sequence ID" value="NZ_LR994544.1"/>
</dbReference>
<evidence type="ECO:0000313" key="1">
    <source>
        <dbReference type="EMBL" id="SUZ28062.1"/>
    </source>
</evidence>
<comment type="caution">
    <text evidence="1">The sequence shown here is derived from an EMBL/GenBank/DDBJ whole genome shotgun (WGS) entry which is preliminary data.</text>
</comment>
<gene>
    <name evidence="1" type="primary">int_3</name>
    <name evidence="1" type="ORF">CPBF424_18640</name>
</gene>
<sequence>MTSSLYDAFEPWMRVSIWHTSHSLDEERLHLALFKAIAHAGAPLNPVEQEDALGALDSGGSVRPQPSRAVPILPELIRPGFLDHMQSLVKAHESQLSPKGKIDVINDRGNWITKAIGNYLKKMGSQWPPAKRGFYSLRKSIIQELQGKGVASEMRAQIVGHELDDEHHAACFREFIPREKLRGTTSQYFATPGLAILDFSLTQEVIQPEAHK</sequence>
<accession>A0AA46HAC6</accession>
<dbReference type="EMBL" id="UIHB01000002">
    <property type="protein sequence ID" value="SUZ28062.1"/>
    <property type="molecule type" value="Genomic_DNA"/>
</dbReference>
<organism evidence="1 2">
    <name type="scientific">Xanthomonas euroxanthea</name>
    <dbReference type="NCBI Taxonomy" id="2259622"/>
    <lineage>
        <taxon>Bacteria</taxon>
        <taxon>Pseudomonadati</taxon>
        <taxon>Pseudomonadota</taxon>
        <taxon>Gammaproteobacteria</taxon>
        <taxon>Lysobacterales</taxon>
        <taxon>Lysobacteraceae</taxon>
        <taxon>Xanthomonas</taxon>
    </lineage>
</organism>
<reference evidence="1 2" key="1">
    <citation type="submission" date="2018-06" db="EMBL/GenBank/DDBJ databases">
        <authorList>
            <person name="Pothier F. J."/>
        </authorList>
    </citation>
    <scope>NUCLEOTIDE SEQUENCE [LARGE SCALE GENOMIC DNA]</scope>
    <source>
        <strain evidence="1 2">CPBF 424</strain>
    </source>
</reference>
<proteinExistence type="predicted"/>
<protein>
    <submittedName>
        <fullName evidence="1">Phage-related integrase</fullName>
    </submittedName>
</protein>